<protein>
    <submittedName>
        <fullName evidence="2">LPS-assembly protein</fullName>
    </submittedName>
</protein>
<comment type="caution">
    <text evidence="2">The sequence shown here is derived from an EMBL/GenBank/DDBJ whole genome shotgun (WGS) entry which is preliminary data.</text>
</comment>
<evidence type="ECO:0000256" key="1">
    <source>
        <dbReference type="SAM" id="SignalP"/>
    </source>
</evidence>
<proteinExistence type="predicted"/>
<keyword evidence="1" id="KW-0732">Signal</keyword>
<feature type="chain" id="PRO_5046195023" evidence="1">
    <location>
        <begin position="26"/>
        <end position="511"/>
    </location>
</feature>
<sequence length="511" mass="59162">MHKKIYLLSALTAFAAVFNAAQTHAYADDTDIDLLNYIQEQKDYARQHRENKELKELRADIDNEKFIRPLDPSKPAPIIFEGNDISYDSGTGDVFAKGNVRITHDYSRITTDSMSGNAKSGDTAIPDKAHMAQSGDLAAGEPNIVMDGYNTTYNYNTKLGKMENVKGSIDTEQVSGKKMEFYPEEMIIYDGSITRCPAKKPDYYMSADKIEIWPDDHMIAYNAKFWIKGQVIYKKDRYITAIGKNASDKNSTIPVHVNYDSDDGLHINYYYDQNLNEKIKAYIDFNYYTKHDLRNVYGLQWADGKASVRLEDGYYEDSNNVWIKKEPTMIFDYNTHIANTPLSFGFSTEYGKWDDDIKSSWHRSHSVSLSHAPINLGSPKIRLYPNIGYSWIYESYDSSNSNNFYYNATVMADISPKLVAYTAYHYSQSTTQNSLFDYGYDDYSKKVTAGFSYELTDKDRIVIANEFDAGDGMKVMDRDYYWYHDFHCLDMELRYREKRNSWHIKFNLVHW</sequence>
<dbReference type="RefSeq" id="WP_307223507.1">
    <property type="nucleotide sequence ID" value="NZ_CP116940.1"/>
</dbReference>
<accession>A0ABT9Y6K8</accession>
<reference evidence="2 3" key="1">
    <citation type="submission" date="2023-07" db="EMBL/GenBank/DDBJ databases">
        <title>Genomic Encyclopedia of Type Strains, Phase IV (KMG-IV): sequencing the most valuable type-strain genomes for metagenomic binning, comparative biology and taxonomic classification.</title>
        <authorList>
            <person name="Goeker M."/>
        </authorList>
    </citation>
    <scope>NUCLEOTIDE SEQUENCE [LARGE SCALE GENOMIC DNA]</scope>
    <source>
        <strain evidence="2 3">DSM 16980</strain>
    </source>
</reference>
<gene>
    <name evidence="2" type="ORF">J2S01_001178</name>
</gene>
<name>A0ABT9Y6K8_9FIRM</name>
<dbReference type="PANTHER" id="PTHR30189">
    <property type="entry name" value="LPS-ASSEMBLY PROTEIN"/>
    <property type="match status" value="1"/>
</dbReference>
<dbReference type="PANTHER" id="PTHR30189:SF1">
    <property type="entry name" value="LPS-ASSEMBLY PROTEIN LPTD"/>
    <property type="match status" value="1"/>
</dbReference>
<dbReference type="InterPro" id="IPR050218">
    <property type="entry name" value="LptD"/>
</dbReference>
<keyword evidence="3" id="KW-1185">Reference proteome</keyword>
<feature type="signal peptide" evidence="1">
    <location>
        <begin position="1"/>
        <end position="25"/>
    </location>
</feature>
<dbReference type="EMBL" id="JAUSUE010000006">
    <property type="protein sequence ID" value="MDQ0203462.1"/>
    <property type="molecule type" value="Genomic_DNA"/>
</dbReference>
<dbReference type="Proteomes" id="UP001239167">
    <property type="component" value="Unassembled WGS sequence"/>
</dbReference>
<evidence type="ECO:0000313" key="2">
    <source>
        <dbReference type="EMBL" id="MDQ0203462.1"/>
    </source>
</evidence>
<organism evidence="2 3">
    <name type="scientific">Pectinatus haikarae</name>
    <dbReference type="NCBI Taxonomy" id="349096"/>
    <lineage>
        <taxon>Bacteria</taxon>
        <taxon>Bacillati</taxon>
        <taxon>Bacillota</taxon>
        <taxon>Negativicutes</taxon>
        <taxon>Selenomonadales</taxon>
        <taxon>Selenomonadaceae</taxon>
        <taxon>Pectinatus</taxon>
    </lineage>
</organism>
<evidence type="ECO:0000313" key="3">
    <source>
        <dbReference type="Proteomes" id="UP001239167"/>
    </source>
</evidence>